<dbReference type="GO" id="GO:0043365">
    <property type="term" value="F:[formate-C-acetyltransferase]-activating enzyme activity"/>
    <property type="evidence" value="ECO:0007669"/>
    <property type="project" value="UniProtKB-EC"/>
</dbReference>
<dbReference type="EC" id="1.97.1.4" evidence="1"/>
<dbReference type="EMBL" id="OQ749652">
    <property type="protein sequence ID" value="WIC39633.1"/>
    <property type="molecule type" value="Genomic_DNA"/>
</dbReference>
<dbReference type="Proteomes" id="UP001237988">
    <property type="component" value="Segment"/>
</dbReference>
<protein>
    <submittedName>
        <fullName evidence="1">Ribonucleotide reductase of class III (Anaerobic), activating protein</fullName>
        <ecNumber evidence="1">1.97.1.4</ecNumber>
    </submittedName>
</protein>
<evidence type="ECO:0000313" key="1">
    <source>
        <dbReference type="EMBL" id="WIC39633.1"/>
    </source>
</evidence>
<evidence type="ECO:0000313" key="2">
    <source>
        <dbReference type="Proteomes" id="UP001237988"/>
    </source>
</evidence>
<keyword evidence="1" id="KW-0560">Oxidoreductase</keyword>
<name>A0AAF0LW26_9CAUD</name>
<sequence>MIDKVIALLKVDGIKRGLSILGGEPLADENIPGLAFLLLRVRESLPDCDIWVWTGYTMEDLMNRHSDPLTEKNFYDIINTVNVIVDGPFVEAQKPGEHLWRGSGNQRLLKMENGHYTKL</sequence>
<organism evidence="1 2">
    <name type="scientific">Phage Phass-1</name>
    <dbReference type="NCBI Taxonomy" id="3043662"/>
    <lineage>
        <taxon>Viruses</taxon>
        <taxon>Duplodnaviria</taxon>
        <taxon>Heunggongvirae</taxon>
        <taxon>Uroviricota</taxon>
        <taxon>Caudoviricetes</taxon>
        <taxon>Caudoviricetes code 15 clade</taxon>
    </lineage>
</organism>
<accession>A0AAF0LW26</accession>
<dbReference type="Pfam" id="PF13353">
    <property type="entry name" value="Fer4_12"/>
    <property type="match status" value="1"/>
</dbReference>
<proteinExistence type="predicted"/>
<reference evidence="1" key="1">
    <citation type="submission" date="2023-04" db="EMBL/GenBank/DDBJ databases">
        <title>Bacteriophage Phass-1 Discovered in the Human Gut Virome - the Founding Member of the Proposed New Family Phassviridae.</title>
        <authorList>
            <person name="Tikunov A.Y."/>
            <person name="Morozova V.V."/>
            <person name="Chechushkov A.V."/>
            <person name="Tikunova N.V."/>
        </authorList>
    </citation>
    <scope>NUCLEOTIDE SEQUENCE</scope>
</reference>